<dbReference type="RefSeq" id="WP_115052142.1">
    <property type="nucleotide sequence ID" value="NZ_JAUSZT010000003.1"/>
</dbReference>
<name>A0ABU0SD32_9HYPH</name>
<evidence type="ECO:0000313" key="3">
    <source>
        <dbReference type="Proteomes" id="UP001237780"/>
    </source>
</evidence>
<keyword evidence="1" id="KW-0732">Signal</keyword>
<gene>
    <name evidence="2" type="ORF">QFZ34_003558</name>
</gene>
<sequence>MLLRQFIAASAIALISASALADSIIVSGETAKPNSVSYIGYDSFDANGNPVCTSCLEQTAEEAARLKAYAERRARSREYMARMQGNAAPANPLLAAQASEPIAAGKSMPAPDLAEAPMRAGVN</sequence>
<comment type="caution">
    <text evidence="2">The sequence shown here is derived from an EMBL/GenBank/DDBJ whole genome shotgun (WGS) entry which is preliminary data.</text>
</comment>
<feature type="signal peptide" evidence="1">
    <location>
        <begin position="1"/>
        <end position="21"/>
    </location>
</feature>
<dbReference type="Proteomes" id="UP001237780">
    <property type="component" value="Unassembled WGS sequence"/>
</dbReference>
<organism evidence="2 3">
    <name type="scientific">Phyllobacterium ifriqiyense</name>
    <dbReference type="NCBI Taxonomy" id="314238"/>
    <lineage>
        <taxon>Bacteria</taxon>
        <taxon>Pseudomonadati</taxon>
        <taxon>Pseudomonadota</taxon>
        <taxon>Alphaproteobacteria</taxon>
        <taxon>Hyphomicrobiales</taxon>
        <taxon>Phyllobacteriaceae</taxon>
        <taxon>Phyllobacterium</taxon>
    </lineage>
</organism>
<proteinExistence type="predicted"/>
<evidence type="ECO:0000256" key="1">
    <source>
        <dbReference type="SAM" id="SignalP"/>
    </source>
</evidence>
<dbReference type="EMBL" id="JAUSZT010000003">
    <property type="protein sequence ID" value="MDQ0998376.1"/>
    <property type="molecule type" value="Genomic_DNA"/>
</dbReference>
<feature type="chain" id="PRO_5046864383" evidence="1">
    <location>
        <begin position="22"/>
        <end position="123"/>
    </location>
</feature>
<accession>A0ABU0SD32</accession>
<reference evidence="2 3" key="1">
    <citation type="submission" date="2023-07" db="EMBL/GenBank/DDBJ databases">
        <title>Comparative genomics of wheat-associated soil bacteria to identify genetic determinants of phenazine resistance.</title>
        <authorList>
            <person name="Mouncey N."/>
        </authorList>
    </citation>
    <scope>NUCLEOTIDE SEQUENCE [LARGE SCALE GENOMIC DNA]</scope>
    <source>
        <strain evidence="2 3">W4I11</strain>
    </source>
</reference>
<keyword evidence="3" id="KW-1185">Reference proteome</keyword>
<evidence type="ECO:0000313" key="2">
    <source>
        <dbReference type="EMBL" id="MDQ0998376.1"/>
    </source>
</evidence>
<protein>
    <submittedName>
        <fullName evidence="2">Uncharacterized protein</fullName>
    </submittedName>
</protein>